<keyword evidence="2" id="KW-0325">Glycoprotein</keyword>
<dbReference type="PANTHER" id="PTHR33021">
    <property type="entry name" value="BLUE COPPER PROTEIN"/>
    <property type="match status" value="1"/>
</dbReference>
<evidence type="ECO:0000256" key="2">
    <source>
        <dbReference type="ARBA" id="ARBA00023180"/>
    </source>
</evidence>
<feature type="chain" id="PRO_5027625035" evidence="4">
    <location>
        <begin position="32"/>
        <end position="171"/>
    </location>
</feature>
<evidence type="ECO:0000259" key="5">
    <source>
        <dbReference type="PROSITE" id="PS51485"/>
    </source>
</evidence>
<dbReference type="AlphaFoldDB" id="A0A2I4E4G2"/>
<keyword evidence="3" id="KW-1133">Transmembrane helix</keyword>
<dbReference type="OrthoDB" id="2015260at2759"/>
<accession>A0A2I4E4G2</accession>
<dbReference type="InParanoid" id="A0A2I4E4G2"/>
<dbReference type="Gene3D" id="2.60.40.420">
    <property type="entry name" value="Cupredoxins - blue copper proteins"/>
    <property type="match status" value="1"/>
</dbReference>
<evidence type="ECO:0000313" key="7">
    <source>
        <dbReference type="RefSeq" id="XP_018814292.2"/>
    </source>
</evidence>
<dbReference type="RefSeq" id="XP_018814292.2">
    <property type="nucleotide sequence ID" value="XM_018958747.2"/>
</dbReference>
<dbReference type="GeneID" id="118343683"/>
<dbReference type="InterPro" id="IPR039391">
    <property type="entry name" value="Phytocyanin-like"/>
</dbReference>
<evidence type="ECO:0000256" key="3">
    <source>
        <dbReference type="SAM" id="Phobius"/>
    </source>
</evidence>
<feature type="domain" description="Phytocyanin" evidence="5">
    <location>
        <begin position="33"/>
        <end position="133"/>
    </location>
</feature>
<keyword evidence="6" id="KW-1185">Reference proteome</keyword>
<dbReference type="GO" id="GO:0009055">
    <property type="term" value="F:electron transfer activity"/>
    <property type="evidence" value="ECO:0007669"/>
    <property type="project" value="InterPro"/>
</dbReference>
<dbReference type="Proteomes" id="UP000235220">
    <property type="component" value="Chromosome 10"/>
</dbReference>
<dbReference type="InterPro" id="IPR003245">
    <property type="entry name" value="Phytocyanin_dom"/>
</dbReference>
<keyword evidence="3" id="KW-0472">Membrane</keyword>
<feature type="transmembrane region" description="Helical" evidence="3">
    <location>
        <begin position="149"/>
        <end position="170"/>
    </location>
</feature>
<reference evidence="7" key="1">
    <citation type="submission" date="2025-08" db="UniProtKB">
        <authorList>
            <consortium name="RefSeq"/>
        </authorList>
    </citation>
    <scope>IDENTIFICATION</scope>
    <source>
        <tissue evidence="7">Leaves</tissue>
    </source>
</reference>
<keyword evidence="4" id="KW-0732">Signal</keyword>
<dbReference type="GO" id="GO:0005886">
    <property type="term" value="C:plasma membrane"/>
    <property type="evidence" value="ECO:0000318"/>
    <property type="project" value="GO_Central"/>
</dbReference>
<organism evidence="6 7">
    <name type="scientific">Juglans regia</name>
    <name type="common">English walnut</name>
    <dbReference type="NCBI Taxonomy" id="51240"/>
    <lineage>
        <taxon>Eukaryota</taxon>
        <taxon>Viridiplantae</taxon>
        <taxon>Streptophyta</taxon>
        <taxon>Embryophyta</taxon>
        <taxon>Tracheophyta</taxon>
        <taxon>Spermatophyta</taxon>
        <taxon>Magnoliopsida</taxon>
        <taxon>eudicotyledons</taxon>
        <taxon>Gunneridae</taxon>
        <taxon>Pentapetalae</taxon>
        <taxon>rosids</taxon>
        <taxon>fabids</taxon>
        <taxon>Fagales</taxon>
        <taxon>Juglandaceae</taxon>
        <taxon>Juglans</taxon>
    </lineage>
</organism>
<keyword evidence="1" id="KW-1015">Disulfide bond</keyword>
<dbReference type="FunFam" id="2.60.40.420:FF:000034">
    <property type="entry name" value="Cupredoxin superfamily protein"/>
    <property type="match status" value="1"/>
</dbReference>
<name>A0A2I4E4G2_JUGRE</name>
<keyword evidence="3" id="KW-0812">Transmembrane</keyword>
<proteinExistence type="predicted"/>
<dbReference type="Pfam" id="PF02298">
    <property type="entry name" value="Cu_bind_like"/>
    <property type="match status" value="1"/>
</dbReference>
<dbReference type="PROSITE" id="PS51485">
    <property type="entry name" value="PHYTOCYANIN"/>
    <property type="match status" value="1"/>
</dbReference>
<gene>
    <name evidence="7" type="primary">LOC118343683</name>
</gene>
<dbReference type="InterPro" id="IPR008972">
    <property type="entry name" value="Cupredoxin"/>
</dbReference>
<sequence>MDHSMGRRRLFIMDCLVLIMVALNIIEAATAATTFEVGGSLGWTVPPNTSYYATWASSKTFAVGDTLEFKWNSTHNVLEVMTKAEYDGCTKTNGPIWETSPVVTTVTAGTRYFICSIGTHCARGQKLAVTSVASANVPTTPPGSSASSFPTASVVLPAILSTIAISFIFVI</sequence>
<dbReference type="PANTHER" id="PTHR33021:SF350">
    <property type="entry name" value="UCLACYANIN-2"/>
    <property type="match status" value="1"/>
</dbReference>
<protein>
    <submittedName>
        <fullName evidence="7">Cucumber peeling cupredoxin-like</fullName>
    </submittedName>
</protein>
<feature type="signal peptide" evidence="4">
    <location>
        <begin position="1"/>
        <end position="31"/>
    </location>
</feature>
<dbReference type="SUPFAM" id="SSF49503">
    <property type="entry name" value="Cupredoxins"/>
    <property type="match status" value="1"/>
</dbReference>
<evidence type="ECO:0000313" key="6">
    <source>
        <dbReference type="Proteomes" id="UP000235220"/>
    </source>
</evidence>
<evidence type="ECO:0000256" key="1">
    <source>
        <dbReference type="ARBA" id="ARBA00023157"/>
    </source>
</evidence>
<dbReference type="KEGG" id="jre:118343683"/>
<evidence type="ECO:0000256" key="4">
    <source>
        <dbReference type="SAM" id="SignalP"/>
    </source>
</evidence>